<evidence type="ECO:0008006" key="15">
    <source>
        <dbReference type="Google" id="ProtNLM"/>
    </source>
</evidence>
<keyword evidence="3" id="KW-0813">Transport</keyword>
<dbReference type="PANTHER" id="PTHR12430:SF0">
    <property type="entry name" value="TRANSLOCASE OF OUTER MITOCHONDRIAL MEMBRANE 20"/>
    <property type="match status" value="1"/>
</dbReference>
<keyword evidence="14" id="KW-1185">Reference proteome</keyword>
<comment type="similarity">
    <text evidence="2 10">Belongs to the Tom20 family.</text>
</comment>
<organism evidence="13 14">
    <name type="scientific">Porites evermanni</name>
    <dbReference type="NCBI Taxonomy" id="104178"/>
    <lineage>
        <taxon>Eukaryota</taxon>
        <taxon>Metazoa</taxon>
        <taxon>Cnidaria</taxon>
        <taxon>Anthozoa</taxon>
        <taxon>Hexacorallia</taxon>
        <taxon>Scleractinia</taxon>
        <taxon>Fungiina</taxon>
        <taxon>Poritidae</taxon>
        <taxon>Porites</taxon>
    </lineage>
</organism>
<name>A0ABN8PKH0_9CNID</name>
<feature type="region of interest" description="Disordered" evidence="11">
    <location>
        <begin position="42"/>
        <end position="62"/>
    </location>
</feature>
<dbReference type="PANTHER" id="PTHR12430">
    <property type="entry name" value="MITOCHONDRIAL IMPORT RECEPTOR SUBUNIT TOM20"/>
    <property type="match status" value="1"/>
</dbReference>
<keyword evidence="6" id="KW-0653">Protein transport</keyword>
<evidence type="ECO:0000256" key="10">
    <source>
        <dbReference type="PIRNR" id="PIRNR037707"/>
    </source>
</evidence>
<evidence type="ECO:0000256" key="9">
    <source>
        <dbReference type="ARBA" id="ARBA00023136"/>
    </source>
</evidence>
<keyword evidence="7 12" id="KW-1133">Transmembrane helix</keyword>
<dbReference type="InterPro" id="IPR002056">
    <property type="entry name" value="MAS20"/>
</dbReference>
<dbReference type="Gene3D" id="1.20.960.10">
    <property type="entry name" value="Mitochondrial outer membrane translocase complex, subunit Tom20 domain"/>
    <property type="match status" value="1"/>
</dbReference>
<gene>
    <name evidence="13" type="ORF">PEVE_00043571</name>
</gene>
<protein>
    <recommendedName>
        <fullName evidence="15">Mitochondrial import receptor subunit TOM20 homolog</fullName>
    </recommendedName>
</protein>
<evidence type="ECO:0000256" key="2">
    <source>
        <dbReference type="ARBA" id="ARBA00005792"/>
    </source>
</evidence>
<dbReference type="PRINTS" id="PR00351">
    <property type="entry name" value="OM20RECEPTOR"/>
</dbReference>
<keyword evidence="8 10" id="KW-0496">Mitochondrion</keyword>
<evidence type="ECO:0000256" key="4">
    <source>
        <dbReference type="ARBA" id="ARBA00022692"/>
    </source>
</evidence>
<reference evidence="13 14" key="1">
    <citation type="submission" date="2022-05" db="EMBL/GenBank/DDBJ databases">
        <authorList>
            <consortium name="Genoscope - CEA"/>
            <person name="William W."/>
        </authorList>
    </citation>
    <scope>NUCLEOTIDE SEQUENCE [LARGE SCALE GENOMIC DNA]</scope>
</reference>
<comment type="caution">
    <text evidence="13">The sequence shown here is derived from an EMBL/GenBank/DDBJ whole genome shotgun (WGS) entry which is preliminary data.</text>
</comment>
<keyword evidence="9 10" id="KW-0472">Membrane</keyword>
<proteinExistence type="inferred from homology"/>
<dbReference type="PRINTS" id="PR01989">
    <property type="entry name" value="EUOM20RECPTR"/>
</dbReference>
<accession>A0ABN8PKH0</accession>
<dbReference type="InterPro" id="IPR022422">
    <property type="entry name" value="MAS20_rcpt_metazoan"/>
</dbReference>
<evidence type="ECO:0000313" key="13">
    <source>
        <dbReference type="EMBL" id="CAH3145745.1"/>
    </source>
</evidence>
<keyword evidence="4 12" id="KW-0812">Transmembrane</keyword>
<evidence type="ECO:0000256" key="6">
    <source>
        <dbReference type="ARBA" id="ARBA00022927"/>
    </source>
</evidence>
<evidence type="ECO:0000313" key="14">
    <source>
        <dbReference type="Proteomes" id="UP001159427"/>
    </source>
</evidence>
<dbReference type="Pfam" id="PF02064">
    <property type="entry name" value="MAS20"/>
    <property type="match status" value="1"/>
</dbReference>
<evidence type="ECO:0000256" key="11">
    <source>
        <dbReference type="SAM" id="MobiDB-lite"/>
    </source>
</evidence>
<evidence type="ECO:0000256" key="3">
    <source>
        <dbReference type="ARBA" id="ARBA00022448"/>
    </source>
</evidence>
<evidence type="ECO:0000256" key="7">
    <source>
        <dbReference type="ARBA" id="ARBA00022989"/>
    </source>
</evidence>
<evidence type="ECO:0000256" key="1">
    <source>
        <dbReference type="ARBA" id="ARBA00004572"/>
    </source>
</evidence>
<feature type="transmembrane region" description="Helical" evidence="12">
    <location>
        <begin position="6"/>
        <end position="25"/>
    </location>
</feature>
<keyword evidence="5 10" id="KW-1000">Mitochondrion outer membrane</keyword>
<dbReference type="EMBL" id="CALNXI010000898">
    <property type="protein sequence ID" value="CAH3145745.1"/>
    <property type="molecule type" value="Genomic_DNA"/>
</dbReference>
<dbReference type="PIRSF" id="PIRSF037707">
    <property type="entry name" value="MAS20_rcpt"/>
    <property type="match status" value="1"/>
</dbReference>
<dbReference type="InterPro" id="IPR023392">
    <property type="entry name" value="Tom20_dom_sf"/>
</dbReference>
<evidence type="ECO:0000256" key="12">
    <source>
        <dbReference type="SAM" id="Phobius"/>
    </source>
</evidence>
<evidence type="ECO:0000256" key="8">
    <source>
        <dbReference type="ARBA" id="ARBA00023128"/>
    </source>
</evidence>
<dbReference type="Proteomes" id="UP001159427">
    <property type="component" value="Unassembled WGS sequence"/>
</dbReference>
<sequence>MSSRLIAGIVAGICGTFFLGYCIYFDRKRRSDPLFKQKLRERRRKAKQAQQESSMEELRNRIPDRNDAAAVQQFFMEEIQIGEDLIHQGETDEGINHLINAVTVCGQPQQLLQLFRSTLDDEPFQKLLEKLSSMASNPMVQQVHPAGFSGDSLD</sequence>
<comment type="subcellular location">
    <subcellularLocation>
        <location evidence="1">Mitochondrion outer membrane</location>
        <topology evidence="1">Single-pass membrane protein</topology>
    </subcellularLocation>
</comment>
<evidence type="ECO:0000256" key="5">
    <source>
        <dbReference type="ARBA" id="ARBA00022787"/>
    </source>
</evidence>
<dbReference type="SUPFAM" id="SSF47157">
    <property type="entry name" value="Mitochondrial import receptor subunit Tom20"/>
    <property type="match status" value="1"/>
</dbReference>